<feature type="non-terminal residue" evidence="1">
    <location>
        <position position="1"/>
    </location>
</feature>
<name>A0A816FK43_ADIRI</name>
<dbReference type="Gene3D" id="3.40.50.300">
    <property type="entry name" value="P-loop containing nucleotide triphosphate hydrolases"/>
    <property type="match status" value="1"/>
</dbReference>
<protein>
    <recommendedName>
        <fullName evidence="3">Sulfotransferase</fullName>
    </recommendedName>
</protein>
<dbReference type="Pfam" id="PF13469">
    <property type="entry name" value="Sulfotransfer_3"/>
    <property type="match status" value="1"/>
</dbReference>
<dbReference type="AlphaFoldDB" id="A0A816FK43"/>
<proteinExistence type="predicted"/>
<dbReference type="PANTHER" id="PTHR36451">
    <property type="entry name" value="PAPS-DEPENDENT SULFOTRANSFERASE STF3"/>
    <property type="match status" value="1"/>
</dbReference>
<sequence>SHPQHSHEEDGLILCQAGLSFSQFLLAPNDDTELTMWFFGETNKNFAYEYHKMFLQMLNSVDEPRSHWLLKAPIHVLFLDTLLHYYPSASLVMTHRQLDEVLPSFVRLFSVFMSIYLNNNRAEIPADKTADTKRLIQTFDTLVHRLIKFRRAHQHNAIFDIHYNDLVERPIDTVRHLYDHFGFQWSNEFEQEMIVWLEKNPQGKQGRNMYRLEEFGLTRDEIEQNYNEYNNMFLELRK</sequence>
<dbReference type="EMBL" id="CAJNOR010011588">
    <property type="protein sequence ID" value="CAF1662416.1"/>
    <property type="molecule type" value="Genomic_DNA"/>
</dbReference>
<reference evidence="1" key="1">
    <citation type="submission" date="2021-02" db="EMBL/GenBank/DDBJ databases">
        <authorList>
            <person name="Nowell W R."/>
        </authorList>
    </citation>
    <scope>NUCLEOTIDE SEQUENCE</scope>
</reference>
<dbReference type="Proteomes" id="UP000663828">
    <property type="component" value="Unassembled WGS sequence"/>
</dbReference>
<organism evidence="1 2">
    <name type="scientific">Adineta ricciae</name>
    <name type="common">Rotifer</name>
    <dbReference type="NCBI Taxonomy" id="249248"/>
    <lineage>
        <taxon>Eukaryota</taxon>
        <taxon>Metazoa</taxon>
        <taxon>Spiralia</taxon>
        <taxon>Gnathifera</taxon>
        <taxon>Rotifera</taxon>
        <taxon>Eurotatoria</taxon>
        <taxon>Bdelloidea</taxon>
        <taxon>Adinetida</taxon>
        <taxon>Adinetidae</taxon>
        <taxon>Adineta</taxon>
    </lineage>
</organism>
<evidence type="ECO:0000313" key="1">
    <source>
        <dbReference type="EMBL" id="CAF1662416.1"/>
    </source>
</evidence>
<dbReference type="InterPro" id="IPR027417">
    <property type="entry name" value="P-loop_NTPase"/>
</dbReference>
<dbReference type="InterPro" id="IPR052736">
    <property type="entry name" value="Stf3_sulfotransferase"/>
</dbReference>
<evidence type="ECO:0000313" key="2">
    <source>
        <dbReference type="Proteomes" id="UP000663828"/>
    </source>
</evidence>
<comment type="caution">
    <text evidence="1">The sequence shown here is derived from an EMBL/GenBank/DDBJ whole genome shotgun (WGS) entry which is preliminary data.</text>
</comment>
<keyword evidence="2" id="KW-1185">Reference proteome</keyword>
<dbReference type="SUPFAM" id="SSF52540">
    <property type="entry name" value="P-loop containing nucleoside triphosphate hydrolases"/>
    <property type="match status" value="1"/>
</dbReference>
<evidence type="ECO:0008006" key="3">
    <source>
        <dbReference type="Google" id="ProtNLM"/>
    </source>
</evidence>
<gene>
    <name evidence="1" type="ORF">XAT740_LOCUS57129</name>
</gene>
<accession>A0A816FK43</accession>
<dbReference type="PANTHER" id="PTHR36451:SF1">
    <property type="entry name" value="OMEGA-HYDROXY-BETA-DIHYDROMENAQUINONE-9 SULFOTRANSFERASE STF3"/>
    <property type="match status" value="1"/>
</dbReference>